<dbReference type="SMR" id="Q728N0"/>
<dbReference type="HOGENOM" id="CLU_207059_0_0_7"/>
<dbReference type="STRING" id="882.DVU_2573"/>
<dbReference type="EMBL" id="AE017285">
    <property type="protein sequence ID" value="AAS97045.1"/>
    <property type="molecule type" value="Genomic_DNA"/>
</dbReference>
<name>Q728N0_NITV2</name>
<organism evidence="2 3">
    <name type="scientific">Nitratidesulfovibrio vulgaris (strain ATCC 29579 / DSM 644 / CCUG 34227 / NCIMB 8303 / VKM B-1760 / Hildenborough)</name>
    <name type="common">Desulfovibrio vulgaris</name>
    <dbReference type="NCBI Taxonomy" id="882"/>
    <lineage>
        <taxon>Bacteria</taxon>
        <taxon>Pseudomonadati</taxon>
        <taxon>Thermodesulfobacteriota</taxon>
        <taxon>Desulfovibrionia</taxon>
        <taxon>Desulfovibrionales</taxon>
        <taxon>Desulfovibrionaceae</taxon>
        <taxon>Nitratidesulfovibrio</taxon>
    </lineage>
</organism>
<keyword evidence="3" id="KW-1185">Reference proteome</keyword>
<proteinExistence type="predicted"/>
<accession>Q728N0</accession>
<dbReference type="PATRIC" id="fig|882.5.peg.2332"/>
<keyword evidence="1" id="KW-1133">Transmembrane helix</keyword>
<evidence type="ECO:0008006" key="4">
    <source>
        <dbReference type="Google" id="ProtNLM"/>
    </source>
</evidence>
<evidence type="ECO:0000313" key="2">
    <source>
        <dbReference type="EMBL" id="AAS97045.1"/>
    </source>
</evidence>
<reference evidence="2 3" key="1">
    <citation type="journal article" date="2004" name="Nat. Biotechnol.">
        <title>The genome sequence of the anaerobic, sulfate-reducing bacterium Desulfovibrio vulgaris Hildenborough.</title>
        <authorList>
            <person name="Heidelberg J.F."/>
            <person name="Seshadri R."/>
            <person name="Haveman S.A."/>
            <person name="Hemme C.L."/>
            <person name="Paulsen I.T."/>
            <person name="Kolonay J.F."/>
            <person name="Eisen J.A."/>
            <person name="Ward N."/>
            <person name="Methe B."/>
            <person name="Brinkac L.M."/>
            <person name="Daugherty S.C."/>
            <person name="Deboy R.T."/>
            <person name="Dodson R.J."/>
            <person name="Durkin A.S."/>
            <person name="Madupu R."/>
            <person name="Nelson W.C."/>
            <person name="Sullivan S.A."/>
            <person name="Fouts D."/>
            <person name="Haft D.H."/>
            <person name="Selengut J."/>
            <person name="Peterson J.D."/>
            <person name="Davidsen T.M."/>
            <person name="Zafar N."/>
            <person name="Zhou L."/>
            <person name="Radune D."/>
            <person name="Dimitrov G."/>
            <person name="Hance M."/>
            <person name="Tran K."/>
            <person name="Khouri H."/>
            <person name="Gill J."/>
            <person name="Utterback T.R."/>
            <person name="Feldblyum T.V."/>
            <person name="Wall J.D."/>
            <person name="Voordouw G."/>
            <person name="Fraser C.M."/>
        </authorList>
    </citation>
    <scope>NUCLEOTIDE SEQUENCE [LARGE SCALE GENOMIC DNA]</scope>
    <source>
        <strain evidence="3">ATCC 29579 / DSM 644 / NCIMB 8303 / VKM B-1760 / Hildenborough</strain>
    </source>
</reference>
<dbReference type="EnsemblBacteria" id="AAS97045">
    <property type="protein sequence ID" value="AAS97045"/>
    <property type="gene ID" value="DVU_2573"/>
</dbReference>
<evidence type="ECO:0000313" key="3">
    <source>
        <dbReference type="Proteomes" id="UP000002194"/>
    </source>
</evidence>
<dbReference type="KEGG" id="dvu:DVU_2573"/>
<dbReference type="Proteomes" id="UP000002194">
    <property type="component" value="Chromosome"/>
</dbReference>
<dbReference type="RefSeq" id="WP_010939843.1">
    <property type="nucleotide sequence ID" value="NC_002937.3"/>
</dbReference>
<feature type="transmembrane region" description="Helical" evidence="1">
    <location>
        <begin position="6"/>
        <end position="25"/>
    </location>
</feature>
<sequence>MTWDTMVVAAIVVAAVGYLVWRYAFRKSGCGCGCGSGGTGSGSGGCSGCRH</sequence>
<dbReference type="AlphaFoldDB" id="Q728N0"/>
<keyword evidence="1" id="KW-0812">Transmembrane</keyword>
<keyword evidence="1" id="KW-0472">Membrane</keyword>
<evidence type="ECO:0000256" key="1">
    <source>
        <dbReference type="SAM" id="Phobius"/>
    </source>
</evidence>
<dbReference type="PaxDb" id="882-DVU_2573"/>
<protein>
    <recommendedName>
        <fullName evidence="4">FeoB-associated Cys-rich membrane protein</fullName>
    </recommendedName>
</protein>
<gene>
    <name evidence="2" type="ordered locus">DVU_2573</name>
</gene>